<dbReference type="InterPro" id="IPR018711">
    <property type="entry name" value="NAGPA"/>
</dbReference>
<dbReference type="STRING" id="1618350.UR67_C0002G0152"/>
<proteinExistence type="predicted"/>
<evidence type="ECO:0000313" key="2">
    <source>
        <dbReference type="EMBL" id="KKP70032.1"/>
    </source>
</evidence>
<dbReference type="PANTHER" id="PTHR40446">
    <property type="entry name" value="N-ACETYLGLUCOSAMINE-1-PHOSPHODIESTER ALPHA-N-ACETYLGLUCOSAMINIDASE"/>
    <property type="match status" value="1"/>
</dbReference>
<dbReference type="AlphaFoldDB" id="A0A0G0ERP6"/>
<organism evidence="2 3">
    <name type="scientific">candidate division CPR3 bacterium GW2011_GWF2_35_18</name>
    <dbReference type="NCBI Taxonomy" id="1618350"/>
    <lineage>
        <taxon>Bacteria</taxon>
        <taxon>Bacteria division CPR3</taxon>
    </lineage>
</organism>
<evidence type="ECO:0000313" key="3">
    <source>
        <dbReference type="Proteomes" id="UP000034581"/>
    </source>
</evidence>
<dbReference type="EMBL" id="LBQB01000002">
    <property type="protein sequence ID" value="KKP70032.1"/>
    <property type="molecule type" value="Genomic_DNA"/>
</dbReference>
<name>A0A0G0ERP6_UNCC3</name>
<dbReference type="Pfam" id="PF09992">
    <property type="entry name" value="NAGPA"/>
    <property type="match status" value="1"/>
</dbReference>
<dbReference type="Proteomes" id="UP000034581">
    <property type="component" value="Unassembled WGS sequence"/>
</dbReference>
<comment type="caution">
    <text evidence="2">The sequence shown here is derived from an EMBL/GenBank/DDBJ whole genome shotgun (WGS) entry which is preliminary data.</text>
</comment>
<sequence length="278" mass="31033">MSKLLIPIIFVTLVLGVLWFFVFPGKDQEIFDWLKDKESSIFSDGILQNIKQNGYELKEYEFVSSQTDKKWRLTLIKFNPQNFNFKLLLNFDQSFAISDISEENSCTIAVNGIFYDKNFQPLGLIVSNGEIINSPHTGELGSGVFYVSSQNKAGIVSFSDYIVEDDKIAFQSGPIILKPDGASEILSTSKGIDARSIIAIDELNNVYLGVVYPKTDKNLVGASLYELAQVFQNSEEKLGVKMKSVLNLDGGSSTGLFTEDFYLAEKNLPENVICLIKK</sequence>
<protein>
    <recommendedName>
        <fullName evidence="1">Phosphodiester glycosidase domain-containing protein</fullName>
    </recommendedName>
</protein>
<feature type="domain" description="Phosphodiester glycosidase" evidence="1">
    <location>
        <begin position="105"/>
        <end position="258"/>
    </location>
</feature>
<gene>
    <name evidence="2" type="ORF">UR67_C0002G0152</name>
</gene>
<evidence type="ECO:0000259" key="1">
    <source>
        <dbReference type="Pfam" id="PF09992"/>
    </source>
</evidence>
<reference evidence="2 3" key="1">
    <citation type="journal article" date="2015" name="Nature">
        <title>rRNA introns, odd ribosomes, and small enigmatic genomes across a large radiation of phyla.</title>
        <authorList>
            <person name="Brown C.T."/>
            <person name="Hug L.A."/>
            <person name="Thomas B.C."/>
            <person name="Sharon I."/>
            <person name="Castelle C.J."/>
            <person name="Singh A."/>
            <person name="Wilkins M.J."/>
            <person name="Williams K.H."/>
            <person name="Banfield J.F."/>
        </authorList>
    </citation>
    <scope>NUCLEOTIDE SEQUENCE [LARGE SCALE GENOMIC DNA]</scope>
</reference>
<dbReference type="PANTHER" id="PTHR40446:SF2">
    <property type="entry name" value="N-ACETYLGLUCOSAMINE-1-PHOSPHODIESTER ALPHA-N-ACETYLGLUCOSAMINIDASE"/>
    <property type="match status" value="1"/>
</dbReference>
<accession>A0A0G0ERP6</accession>